<dbReference type="EMBL" id="CP052909">
    <property type="protein sequence ID" value="QNJ98779.1"/>
    <property type="molecule type" value="Genomic_DNA"/>
</dbReference>
<proteinExistence type="predicted"/>
<dbReference type="InterPro" id="IPR002938">
    <property type="entry name" value="FAD-bd"/>
</dbReference>
<dbReference type="GO" id="GO:0071949">
    <property type="term" value="F:FAD binding"/>
    <property type="evidence" value="ECO:0007669"/>
    <property type="project" value="InterPro"/>
</dbReference>
<accession>A0A7G8PWR3</accession>
<name>A0A7G8PWR3_9FLAO</name>
<gene>
    <name evidence="2" type="ORF">ALE3EI_2235</name>
</gene>
<dbReference type="RefSeq" id="WP_186988714.1">
    <property type="nucleotide sequence ID" value="NZ_CP052909.1"/>
</dbReference>
<dbReference type="InterPro" id="IPR050407">
    <property type="entry name" value="Geranylgeranyl_reductase"/>
</dbReference>
<dbReference type="Proteomes" id="UP000515514">
    <property type="component" value="Chromosome"/>
</dbReference>
<dbReference type="Gene3D" id="3.50.50.60">
    <property type="entry name" value="FAD/NAD(P)-binding domain"/>
    <property type="match status" value="1"/>
</dbReference>
<dbReference type="PANTHER" id="PTHR42685">
    <property type="entry name" value="GERANYLGERANYL DIPHOSPHATE REDUCTASE"/>
    <property type="match status" value="1"/>
</dbReference>
<dbReference type="Pfam" id="PF01494">
    <property type="entry name" value="FAD_binding_3"/>
    <property type="match status" value="1"/>
</dbReference>
<evidence type="ECO:0000259" key="1">
    <source>
        <dbReference type="Pfam" id="PF01494"/>
    </source>
</evidence>
<evidence type="ECO:0000313" key="2">
    <source>
        <dbReference type="EMBL" id="QNJ98779.1"/>
    </source>
</evidence>
<dbReference type="KEGG" id="alti:ALE3EI_2235"/>
<dbReference type="InterPro" id="IPR036188">
    <property type="entry name" value="FAD/NAD-bd_sf"/>
</dbReference>
<keyword evidence="3" id="KW-1185">Reference proteome</keyword>
<dbReference type="PRINTS" id="PR00420">
    <property type="entry name" value="RNGMNOXGNASE"/>
</dbReference>
<evidence type="ECO:0000313" key="3">
    <source>
        <dbReference type="Proteomes" id="UP000515514"/>
    </source>
</evidence>
<organism evidence="2 3">
    <name type="scientific">Constantimarinum furrinae</name>
    <dbReference type="NCBI Taxonomy" id="2562285"/>
    <lineage>
        <taxon>Bacteria</taxon>
        <taxon>Pseudomonadati</taxon>
        <taxon>Bacteroidota</taxon>
        <taxon>Flavobacteriia</taxon>
        <taxon>Flavobacteriales</taxon>
        <taxon>Flavobacteriaceae</taxon>
        <taxon>Altibacter/Constantimarinum group</taxon>
        <taxon>Constantimarinum</taxon>
    </lineage>
</organism>
<feature type="domain" description="FAD-binding" evidence="1">
    <location>
        <begin position="7"/>
        <end position="293"/>
    </location>
</feature>
<protein>
    <submittedName>
        <fullName evidence="2">Flavin-dependent dehydrogenase</fullName>
    </submittedName>
</protein>
<dbReference type="PANTHER" id="PTHR42685:SF22">
    <property type="entry name" value="CONDITIONED MEDIUM FACTOR RECEPTOR 1"/>
    <property type="match status" value="1"/>
</dbReference>
<reference evidence="2 3" key="1">
    <citation type="submission" date="2020-04" db="EMBL/GenBank/DDBJ databases">
        <title>Genome sequence of Altibacter aquimarinus strain ALE3EI.</title>
        <authorList>
            <person name="Oh H.-M."/>
            <person name="Jang D."/>
        </authorList>
    </citation>
    <scope>NUCLEOTIDE SEQUENCE [LARGE SCALE GENOMIC DNA]</scope>
    <source>
        <strain evidence="2 3">ALE3EI</strain>
    </source>
</reference>
<dbReference type="AlphaFoldDB" id="A0A7G8PWR3"/>
<dbReference type="SUPFAM" id="SSF51905">
    <property type="entry name" value="FAD/NAD(P)-binding domain"/>
    <property type="match status" value="1"/>
</dbReference>
<sequence>MTRNSNYDVLIVGGGLAGLCAALHLSRAGVKVLVIERHSYPHHKVCGEYISNEVLPYLKSLDFDPLSHGAISIDNFLISNESGDEISTSLPLGGFGMSRYTLDHLLYSEASKYAEVVFNTVEVIQFNAEEFTVQCVNGDAYHASYVVGAYGKRSGLDKTLQRNFISKRSPWLAVKAHYQYPFPENTVALHNFKGGYCGLSKTETGAVNACYLASYSSFKPYGDLSRFQKEVLSENPHLNEFFNIAKPLFEKPLTISQISFQKKEAVKDQIFMMGDSAGLIHPLCGNGMAMAIHAAKIFSEMYLDARKKGDINRLELETEYATTWNAYFRSRLRIGGVIQKLMLQPVTARLGFKAGQMFPGLVRNLIKHTHGSPLQ</sequence>